<dbReference type="EnsemblMetazoa" id="BGLB011104-RB">
    <property type="protein sequence ID" value="BGLB011104-PB"/>
    <property type="gene ID" value="BGLB011104"/>
</dbReference>
<gene>
    <name evidence="2" type="primary">106075269</name>
</gene>
<dbReference type="VEuPathDB" id="VectorBase:BGLB011104"/>
<proteinExistence type="predicted"/>
<evidence type="ECO:0000313" key="2">
    <source>
        <dbReference type="EnsemblMetazoa" id="BGLB011104-PB"/>
    </source>
</evidence>
<evidence type="ECO:0000313" key="3">
    <source>
        <dbReference type="Proteomes" id="UP000076420"/>
    </source>
</evidence>
<feature type="region of interest" description="Disordered" evidence="1">
    <location>
        <begin position="286"/>
        <end position="340"/>
    </location>
</feature>
<organism evidence="2 3">
    <name type="scientific">Biomphalaria glabrata</name>
    <name type="common">Bloodfluke planorb</name>
    <name type="synonym">Freshwater snail</name>
    <dbReference type="NCBI Taxonomy" id="6526"/>
    <lineage>
        <taxon>Eukaryota</taxon>
        <taxon>Metazoa</taxon>
        <taxon>Spiralia</taxon>
        <taxon>Lophotrochozoa</taxon>
        <taxon>Mollusca</taxon>
        <taxon>Gastropoda</taxon>
        <taxon>Heterobranchia</taxon>
        <taxon>Euthyneura</taxon>
        <taxon>Panpulmonata</taxon>
        <taxon>Hygrophila</taxon>
        <taxon>Lymnaeoidea</taxon>
        <taxon>Planorbidae</taxon>
        <taxon>Biomphalaria</taxon>
    </lineage>
</organism>
<accession>A0A2C9K0M5</accession>
<reference evidence="2" key="1">
    <citation type="submission" date="2020-05" db="UniProtKB">
        <authorList>
            <consortium name="EnsemblMetazoa"/>
        </authorList>
    </citation>
    <scope>IDENTIFICATION</scope>
    <source>
        <strain evidence="2">BB02</strain>
    </source>
</reference>
<dbReference type="AlphaFoldDB" id="A0A2C9K0M5"/>
<dbReference type="Proteomes" id="UP000076420">
    <property type="component" value="Unassembled WGS sequence"/>
</dbReference>
<evidence type="ECO:0000256" key="1">
    <source>
        <dbReference type="SAM" id="MobiDB-lite"/>
    </source>
</evidence>
<name>A0A2C9K0M5_BIOGL</name>
<dbReference type="KEGG" id="bgt:106075269"/>
<dbReference type="OrthoDB" id="10467457at2759"/>
<dbReference type="VEuPathDB" id="VectorBase:BGLAX_041178"/>
<protein>
    <submittedName>
        <fullName evidence="2">Uncharacterized protein</fullName>
    </submittedName>
</protein>
<feature type="compositionally biased region" description="Gly residues" evidence="1">
    <location>
        <begin position="305"/>
        <end position="340"/>
    </location>
</feature>
<sequence>MPKREQAYWEGATELAGDTEAGAVTHPPCTNDGECIRWITCDPSTHAMCDYKTGDCRCRDLYFQRNSVSRTQCTSNEGCIGANVCANPYDAVCDEASGECYCQDVPCAFDYECPKKCGRADVCCHHDNRCHCKTSCSGNYLSPFRCSSNEDCMQWNPCPNPTEAVCQVLSGRCWCTGELINRGIYSQITCKSTVDCVHINMCPNSNDVYCDASAGVCQCRGRIMQGNALPRPACRANEDCLPSTSCSSPQDAYCEMSSGLCQCRILPGGASGAGVSSGGNANGGVSGGVVPSGSGSGGRVPINSGPGGPVFGRSGSGSGVPSGVGSGGGGGVPNTGIFGGYGPRNPQQQSSCRMKDDCVRLNICPMPNDVFCDVYSGQCLCQGNVQQGNVQQGNVQQGNVQQGNVQPISSTPCKSTTDCVQMNACPNPIGAACDIASGQCQCRGLPC</sequence>